<name>A0A1W1XUY3_9NEIS</name>
<evidence type="ECO:0000313" key="2">
    <source>
        <dbReference type="Proteomes" id="UP000192761"/>
    </source>
</evidence>
<reference evidence="1 2" key="1">
    <citation type="submission" date="2017-04" db="EMBL/GenBank/DDBJ databases">
        <authorList>
            <person name="Afonso C.L."/>
            <person name="Miller P.J."/>
            <person name="Scott M.A."/>
            <person name="Spackman E."/>
            <person name="Goraichik I."/>
            <person name="Dimitrov K.M."/>
            <person name="Suarez D.L."/>
            <person name="Swayne D.E."/>
        </authorList>
    </citation>
    <scope>NUCLEOTIDE SEQUENCE [LARGE SCALE GENOMIC DNA]</scope>
    <source>
        <strain evidence="1 2">DSM 23236</strain>
    </source>
</reference>
<dbReference type="RefSeq" id="WP_084091562.1">
    <property type="nucleotide sequence ID" value="NZ_FWXD01000018.1"/>
</dbReference>
<dbReference type="OrthoDB" id="8760094at2"/>
<gene>
    <name evidence="1" type="ORF">SAMN02745857_02934</name>
</gene>
<keyword evidence="2" id="KW-1185">Reference proteome</keyword>
<dbReference type="EMBL" id="FWXD01000018">
    <property type="protein sequence ID" value="SMC27675.1"/>
    <property type="molecule type" value="Genomic_DNA"/>
</dbReference>
<dbReference type="STRING" id="1121001.SAMN02745857_02934"/>
<dbReference type="Proteomes" id="UP000192761">
    <property type="component" value="Unassembled WGS sequence"/>
</dbReference>
<evidence type="ECO:0000313" key="1">
    <source>
        <dbReference type="EMBL" id="SMC27675.1"/>
    </source>
</evidence>
<organism evidence="1 2">
    <name type="scientific">Andreprevotia lacus DSM 23236</name>
    <dbReference type="NCBI Taxonomy" id="1121001"/>
    <lineage>
        <taxon>Bacteria</taxon>
        <taxon>Pseudomonadati</taxon>
        <taxon>Pseudomonadota</taxon>
        <taxon>Betaproteobacteria</taxon>
        <taxon>Neisseriales</taxon>
        <taxon>Chitinibacteraceae</taxon>
        <taxon>Andreprevotia</taxon>
    </lineage>
</organism>
<protein>
    <submittedName>
        <fullName evidence="1">Uncharacterized protein</fullName>
    </submittedName>
</protein>
<proteinExistence type="predicted"/>
<sequence>MRISENQQLDQTLKSGREQVPDSFQAAWQRQMQQADLVLLDGIQLVQATALHQAVPAMSADYVVQGQRLGGAQHDRQPDSMLTAGLQETQEKLGLEPSSQISSPDDSAGARAAKTAEQLNAVPGRTDVVGMSKPEISAAISEPATEVQQGDPGLEMAPRAVNPMPVTAAGVVALASRLDPVLAAQENGIAPLLLAGRNVFLAQAGGPMSNGWLVEVPQEAPVTTGKKPQTPSDSLKPQHMHLIEDEAGQVRLWLRDSGLGEAQQGAVLQRIQQELLRSGQVLSQVMVNGKPVKTPVESHVPVRREAGEGELPSADMHMNHSGLYGLYRLQGA</sequence>
<accession>A0A1W1XUY3</accession>
<dbReference type="AlphaFoldDB" id="A0A1W1XUY3"/>